<dbReference type="PANTHER" id="PTHR43312:SF1">
    <property type="entry name" value="NADP-DEPENDENT OXIDOREDUCTASE DOMAIN-CONTAINING PROTEIN"/>
    <property type="match status" value="1"/>
</dbReference>
<dbReference type="InterPro" id="IPR023210">
    <property type="entry name" value="NADP_OxRdtase_dom"/>
</dbReference>
<dbReference type="PANTHER" id="PTHR43312">
    <property type="entry name" value="D-THREO-ALDOSE 1-DEHYDROGENASE"/>
    <property type="match status" value="1"/>
</dbReference>
<dbReference type="EMBL" id="SPQS01000001">
    <property type="protein sequence ID" value="TFV80315.1"/>
    <property type="molecule type" value="Genomic_DNA"/>
</dbReference>
<evidence type="ECO:0000259" key="1">
    <source>
        <dbReference type="Pfam" id="PF00248"/>
    </source>
</evidence>
<dbReference type="Proteomes" id="UP000297700">
    <property type="component" value="Unassembled WGS sequence"/>
</dbReference>
<dbReference type="Gene3D" id="3.20.20.100">
    <property type="entry name" value="NADP-dependent oxidoreductase domain"/>
    <property type="match status" value="1"/>
</dbReference>
<dbReference type="PROSITE" id="PS51257">
    <property type="entry name" value="PROKAR_LIPOPROTEIN"/>
    <property type="match status" value="1"/>
</dbReference>
<reference evidence="2 3" key="1">
    <citation type="submission" date="2019-03" db="EMBL/GenBank/DDBJ databases">
        <title>Bradyrhizobium strains diversity.</title>
        <authorList>
            <person name="Urquiaga M.C.O."/>
            <person name="Hungria M."/>
            <person name="Delamuta J.R.M."/>
            <person name="Klepa M.S."/>
        </authorList>
    </citation>
    <scope>NUCLEOTIDE SEQUENCE [LARGE SCALE GENOMIC DNA]</scope>
    <source>
        <strain evidence="2 3">CNPSo 3426</strain>
    </source>
</reference>
<dbReference type="RefSeq" id="WP_135161644.1">
    <property type="nucleotide sequence ID" value="NZ_SPQS01000001.1"/>
</dbReference>
<evidence type="ECO:0000313" key="3">
    <source>
        <dbReference type="Proteomes" id="UP000297700"/>
    </source>
</evidence>
<evidence type="ECO:0000313" key="2">
    <source>
        <dbReference type="EMBL" id="TFV80315.1"/>
    </source>
</evidence>
<gene>
    <name evidence="2" type="ORF">E4K64_00295</name>
</gene>
<organism evidence="2 3">
    <name type="scientific">Bradyrhizobium frederickii</name>
    <dbReference type="NCBI Taxonomy" id="2560054"/>
    <lineage>
        <taxon>Bacteria</taxon>
        <taxon>Pseudomonadati</taxon>
        <taxon>Pseudomonadota</taxon>
        <taxon>Alphaproteobacteria</taxon>
        <taxon>Hyphomicrobiales</taxon>
        <taxon>Nitrobacteraceae</taxon>
        <taxon>Bradyrhizobium</taxon>
    </lineage>
</organism>
<comment type="caution">
    <text evidence="2">The sequence shown here is derived from an EMBL/GenBank/DDBJ whole genome shotgun (WGS) entry which is preliminary data.</text>
</comment>
<dbReference type="AlphaFoldDB" id="A0A4Y9PPI7"/>
<dbReference type="SUPFAM" id="SSF51430">
    <property type="entry name" value="NAD(P)-linked oxidoreductase"/>
    <property type="match status" value="1"/>
</dbReference>
<dbReference type="Pfam" id="PF00248">
    <property type="entry name" value="Aldo_ket_red"/>
    <property type="match status" value="1"/>
</dbReference>
<dbReference type="InterPro" id="IPR036812">
    <property type="entry name" value="NAD(P)_OxRdtase_dom_sf"/>
</dbReference>
<feature type="domain" description="NADP-dependent oxidoreductase" evidence="1">
    <location>
        <begin position="16"/>
        <end position="312"/>
    </location>
</feature>
<protein>
    <submittedName>
        <fullName evidence="2">Aldo/keto reductase</fullName>
    </submittedName>
</protein>
<accession>A0A4Y9PPI7</accession>
<dbReference type="InterPro" id="IPR053135">
    <property type="entry name" value="AKR2_Oxidoreductase"/>
</dbReference>
<proteinExistence type="predicted"/>
<sequence>MRYRPLGSTGIMVSAIGFGAWGIGGCTPGATSYGETDDQESLRALNAAFDHGITFYDTSNVYGDGHSEELIGACFAGRRSDVIIATKAGITASYRGYDFHPAALRTSLEDSLRRMRTDYVDVLQLHNGTPDTVMGSSELVELMQRFVAEGKVRCWGISTLSPDDALALIDVAGVGCFQVNCNILDWRAIDAGLPGAAASRGIGVIARTPLASGFLAGGIGKDTMFPANDHRSKWPRDRIVTWIDAAQAVVGSVNLADTPENRAALALRFCLSVDGVATVIPGMLTRREVLASVAACERGPLGRDVMLSIEGVYRRYEARLGA</sequence>
<dbReference type="CDD" id="cd19086">
    <property type="entry name" value="AKR_AKR11C1"/>
    <property type="match status" value="1"/>
</dbReference>
<name>A0A4Y9PPI7_9BRAD</name>